<evidence type="ECO:0000313" key="1">
    <source>
        <dbReference type="EMBL" id="REH17830.1"/>
    </source>
</evidence>
<accession>A0A3E0G6J3</accession>
<dbReference type="Proteomes" id="UP000256269">
    <property type="component" value="Unassembled WGS sequence"/>
</dbReference>
<name>A0A3E0G6J3_9PSEU</name>
<keyword evidence="2" id="KW-1185">Reference proteome</keyword>
<reference evidence="1 2" key="1">
    <citation type="submission" date="2018-08" db="EMBL/GenBank/DDBJ databases">
        <title>Genomic Encyclopedia of Archaeal and Bacterial Type Strains, Phase II (KMG-II): from individual species to whole genera.</title>
        <authorList>
            <person name="Goeker M."/>
        </authorList>
    </citation>
    <scope>NUCLEOTIDE SEQUENCE [LARGE SCALE GENOMIC DNA]</scope>
    <source>
        <strain evidence="1 2">DSM 45791</strain>
    </source>
</reference>
<proteinExistence type="predicted"/>
<sequence length="62" mass="6924">MGKHNPSDHLQPDSRLVAAYQRGGRADLAVRRLRRPGPAELISAAERGTWSQAMADYTQQTY</sequence>
<organism evidence="1 2">
    <name type="scientific">Kutzneria buriramensis</name>
    <dbReference type="NCBI Taxonomy" id="1045776"/>
    <lineage>
        <taxon>Bacteria</taxon>
        <taxon>Bacillati</taxon>
        <taxon>Actinomycetota</taxon>
        <taxon>Actinomycetes</taxon>
        <taxon>Pseudonocardiales</taxon>
        <taxon>Pseudonocardiaceae</taxon>
        <taxon>Kutzneria</taxon>
    </lineage>
</organism>
<gene>
    <name evidence="1" type="ORF">BCF44_1446</name>
</gene>
<protein>
    <submittedName>
        <fullName evidence="1">Uncharacterized protein</fullName>
    </submittedName>
</protein>
<dbReference type="AlphaFoldDB" id="A0A3E0G6J3"/>
<comment type="caution">
    <text evidence="1">The sequence shown here is derived from an EMBL/GenBank/DDBJ whole genome shotgun (WGS) entry which is preliminary data.</text>
</comment>
<dbReference type="EMBL" id="QUNO01000044">
    <property type="protein sequence ID" value="REH17830.1"/>
    <property type="molecule type" value="Genomic_DNA"/>
</dbReference>
<evidence type="ECO:0000313" key="2">
    <source>
        <dbReference type="Proteomes" id="UP000256269"/>
    </source>
</evidence>